<evidence type="ECO:0000256" key="3">
    <source>
        <dbReference type="ARBA" id="ARBA00007725"/>
    </source>
</evidence>
<feature type="transmembrane region" description="Helical" evidence="9">
    <location>
        <begin position="268"/>
        <end position="290"/>
    </location>
</feature>
<dbReference type="InterPro" id="IPR030923">
    <property type="entry name" value="LptG"/>
</dbReference>
<dbReference type="EMBL" id="SOQX01000003">
    <property type="protein sequence ID" value="TDY01644.1"/>
    <property type="molecule type" value="Genomic_DNA"/>
</dbReference>
<dbReference type="GO" id="GO:0015920">
    <property type="term" value="P:lipopolysaccharide transport"/>
    <property type="evidence" value="ECO:0007669"/>
    <property type="project" value="TreeGrafter"/>
</dbReference>
<evidence type="ECO:0000256" key="9">
    <source>
        <dbReference type="SAM" id="Phobius"/>
    </source>
</evidence>
<dbReference type="PANTHER" id="PTHR33529">
    <property type="entry name" value="SLR0882 PROTEIN-RELATED"/>
    <property type="match status" value="1"/>
</dbReference>
<comment type="similarity">
    <text evidence="3">Belongs to the LptF/LptG family.</text>
</comment>
<dbReference type="OrthoDB" id="9776227at2"/>
<organism evidence="10 11">
    <name type="scientific">Thiohalophilus thiocyanatoxydans</name>
    <dbReference type="NCBI Taxonomy" id="381308"/>
    <lineage>
        <taxon>Bacteria</taxon>
        <taxon>Pseudomonadati</taxon>
        <taxon>Pseudomonadota</taxon>
        <taxon>Gammaproteobacteria</taxon>
        <taxon>Thiohalomonadales</taxon>
        <taxon>Thiohalophilaceae</taxon>
        <taxon>Thiohalophilus</taxon>
    </lineage>
</organism>
<dbReference type="RefSeq" id="WP_134082925.1">
    <property type="nucleotide sequence ID" value="NZ_SOQX01000003.1"/>
</dbReference>
<sequence length="353" mass="39594">MKILERYIGQSVIVGVFSVLAVLVALFALLGFVDELDQIDRGNYTIWHALLYTLLNMPRQMYEIFPMAALLGTMLGLGTLANNRELVVMRTAGLSLTRIVWAVMKTAAMLILLAMVIGEVIAPPVYEYSNQKRVQLMGAKISLNTQYGLWARDGSTYINVRRIDDQAKLRGIHLYTFDGQRMETLMRAKSARYDGEQWLLKGVTRYEIGDQALHERKVEEMPWSTLLDPDLINVVSVDPDTLAVWKLYDYIGYLHDNGLDSGQYELAIWGKAVMPFTLAAMVLLAVPFVFGAQRHTSIGQQIMIGFLVGIVFYIGNRLAGQMGLVYELPPALAAALPTALVIGASLLWFRRLR</sequence>
<reference evidence="10 11" key="1">
    <citation type="submission" date="2019-03" db="EMBL/GenBank/DDBJ databases">
        <title>Genomic Encyclopedia of Type Strains, Phase IV (KMG-IV): sequencing the most valuable type-strain genomes for metagenomic binning, comparative biology and taxonomic classification.</title>
        <authorList>
            <person name="Goeker M."/>
        </authorList>
    </citation>
    <scope>NUCLEOTIDE SEQUENCE [LARGE SCALE GENOMIC DNA]</scope>
    <source>
        <strain evidence="10 11">DSM 16326</strain>
    </source>
</reference>
<dbReference type="Proteomes" id="UP000294914">
    <property type="component" value="Unassembled WGS sequence"/>
</dbReference>
<evidence type="ECO:0000313" key="11">
    <source>
        <dbReference type="Proteomes" id="UP000294914"/>
    </source>
</evidence>
<evidence type="ECO:0000256" key="8">
    <source>
        <dbReference type="ARBA" id="ARBA00026081"/>
    </source>
</evidence>
<keyword evidence="11" id="KW-1185">Reference proteome</keyword>
<keyword evidence="5 9" id="KW-0812">Transmembrane</keyword>
<dbReference type="InterPro" id="IPR005495">
    <property type="entry name" value="LptG/LptF_permease"/>
</dbReference>
<evidence type="ECO:0000256" key="7">
    <source>
        <dbReference type="ARBA" id="ARBA00023136"/>
    </source>
</evidence>
<feature type="transmembrane region" description="Helical" evidence="9">
    <location>
        <begin position="12"/>
        <end position="33"/>
    </location>
</feature>
<dbReference type="AlphaFoldDB" id="A0A4R8IN83"/>
<protein>
    <submittedName>
        <fullName evidence="10">Lipopolysaccharide export system permease protein</fullName>
    </submittedName>
</protein>
<comment type="subunit">
    <text evidence="8">Component of the lipopolysaccharide transport and assembly complex. The LptBFG transporter is composed of two ATP-binding proteins (LptB) and two transmembrane proteins (LptF and LptG).</text>
</comment>
<evidence type="ECO:0000256" key="6">
    <source>
        <dbReference type="ARBA" id="ARBA00022989"/>
    </source>
</evidence>
<keyword evidence="4" id="KW-1003">Cell membrane</keyword>
<comment type="caution">
    <text evidence="10">The sequence shown here is derived from an EMBL/GenBank/DDBJ whole genome shotgun (WGS) entry which is preliminary data.</text>
</comment>
<evidence type="ECO:0000256" key="4">
    <source>
        <dbReference type="ARBA" id="ARBA00022475"/>
    </source>
</evidence>
<evidence type="ECO:0000313" key="10">
    <source>
        <dbReference type="EMBL" id="TDY01644.1"/>
    </source>
</evidence>
<gene>
    <name evidence="10" type="ORF">EDC23_1533</name>
</gene>
<comment type="function">
    <text evidence="1">Part of the ABC transporter complex LptBFG involved in the translocation of lipopolysaccharide (LPS) from the inner membrane to the outer membrane.</text>
</comment>
<dbReference type="GO" id="GO:0043190">
    <property type="term" value="C:ATP-binding cassette (ABC) transporter complex"/>
    <property type="evidence" value="ECO:0007669"/>
    <property type="project" value="InterPro"/>
</dbReference>
<name>A0A4R8IN83_9GAMM</name>
<feature type="transmembrane region" description="Helical" evidence="9">
    <location>
        <begin position="302"/>
        <end position="319"/>
    </location>
</feature>
<evidence type="ECO:0000256" key="5">
    <source>
        <dbReference type="ARBA" id="ARBA00022692"/>
    </source>
</evidence>
<feature type="transmembrane region" description="Helical" evidence="9">
    <location>
        <begin position="64"/>
        <end position="81"/>
    </location>
</feature>
<evidence type="ECO:0000256" key="1">
    <source>
        <dbReference type="ARBA" id="ARBA00002265"/>
    </source>
</evidence>
<accession>A0A4R8IN83</accession>
<feature type="transmembrane region" description="Helical" evidence="9">
    <location>
        <begin position="102"/>
        <end position="122"/>
    </location>
</feature>
<dbReference type="Pfam" id="PF03739">
    <property type="entry name" value="LptF_LptG"/>
    <property type="match status" value="1"/>
</dbReference>
<keyword evidence="6 9" id="KW-1133">Transmembrane helix</keyword>
<evidence type="ECO:0000256" key="2">
    <source>
        <dbReference type="ARBA" id="ARBA00004651"/>
    </source>
</evidence>
<comment type="subcellular location">
    <subcellularLocation>
        <location evidence="2">Cell membrane</location>
        <topology evidence="2">Multi-pass membrane protein</topology>
    </subcellularLocation>
</comment>
<dbReference type="PANTHER" id="PTHR33529:SF2">
    <property type="entry name" value="LIPOPOLYSACCHARIDE EXPORT SYSTEM PERMEASE PROTEIN LPTG"/>
    <property type="match status" value="1"/>
</dbReference>
<feature type="transmembrane region" description="Helical" evidence="9">
    <location>
        <begin position="331"/>
        <end position="349"/>
    </location>
</feature>
<dbReference type="GO" id="GO:0055085">
    <property type="term" value="P:transmembrane transport"/>
    <property type="evidence" value="ECO:0007669"/>
    <property type="project" value="InterPro"/>
</dbReference>
<proteinExistence type="inferred from homology"/>
<keyword evidence="7 9" id="KW-0472">Membrane</keyword>
<dbReference type="NCBIfam" id="TIGR04408">
    <property type="entry name" value="LptG_lptG"/>
    <property type="match status" value="1"/>
</dbReference>